<dbReference type="RefSeq" id="WP_242075609.1">
    <property type="nucleotide sequence ID" value="NZ_CP049768.1"/>
</dbReference>
<evidence type="ECO:0000313" key="3">
    <source>
        <dbReference type="Proteomes" id="UP000829452"/>
    </source>
</evidence>
<evidence type="ECO:0000313" key="2">
    <source>
        <dbReference type="EMBL" id="UNL82043.1"/>
    </source>
</evidence>
<name>A0A9Q8QUP6_BIFLL</name>
<keyword evidence="2" id="KW-0378">Hydrolase</keyword>
<dbReference type="EMBL" id="CP049772">
    <property type="protein sequence ID" value="UNL82043.1"/>
    <property type="molecule type" value="Genomic_DNA"/>
</dbReference>
<accession>A0A9Q8QUP6</accession>
<sequence length="67" mass="7571">MQKDQQQTAIIQPLDATDTVESSVDALAQGEAENAEVAEFNRLMRERETRKKSAWCIASSPSPSWRY</sequence>
<protein>
    <submittedName>
        <fullName evidence="2">Aminopeptidase</fullName>
    </submittedName>
</protein>
<keyword evidence="2" id="KW-0645">Protease</keyword>
<gene>
    <name evidence="2" type="ORF">G8B11_06890</name>
</gene>
<keyword evidence="2" id="KW-0031">Aminopeptidase</keyword>
<reference evidence="2" key="1">
    <citation type="submission" date="2020-02" db="EMBL/GenBank/DDBJ databases">
        <title>The Isolation and identification of Lactobacillus and Bifidobacterium species from dairy as potential probiotics for calf scour mitigation.</title>
        <authorList>
            <person name="Dhadda K."/>
            <person name="Guan L."/>
            <person name="Chen Y."/>
            <person name="Malmuthuge N."/>
        </authorList>
    </citation>
    <scope>NUCLEOTIDE SEQUENCE</scope>
    <source>
        <strain evidence="2">B1</strain>
    </source>
</reference>
<proteinExistence type="predicted"/>
<feature type="region of interest" description="Disordered" evidence="1">
    <location>
        <begin position="1"/>
        <end position="24"/>
    </location>
</feature>
<dbReference type="AlphaFoldDB" id="A0A9Q8QUP6"/>
<dbReference type="GO" id="GO:0004177">
    <property type="term" value="F:aminopeptidase activity"/>
    <property type="evidence" value="ECO:0007669"/>
    <property type="project" value="UniProtKB-KW"/>
</dbReference>
<feature type="compositionally biased region" description="Polar residues" evidence="1">
    <location>
        <begin position="1"/>
        <end position="10"/>
    </location>
</feature>
<organism evidence="2 3">
    <name type="scientific">Bifidobacterium longum subsp. longum</name>
    <dbReference type="NCBI Taxonomy" id="1679"/>
    <lineage>
        <taxon>Bacteria</taxon>
        <taxon>Bacillati</taxon>
        <taxon>Actinomycetota</taxon>
        <taxon>Actinomycetes</taxon>
        <taxon>Bifidobacteriales</taxon>
        <taxon>Bifidobacteriaceae</taxon>
        <taxon>Bifidobacterium</taxon>
    </lineage>
</organism>
<dbReference type="Proteomes" id="UP000829452">
    <property type="component" value="Chromosome"/>
</dbReference>
<evidence type="ECO:0000256" key="1">
    <source>
        <dbReference type="SAM" id="MobiDB-lite"/>
    </source>
</evidence>